<feature type="transmembrane region" description="Helical" evidence="1">
    <location>
        <begin position="98"/>
        <end position="116"/>
    </location>
</feature>
<dbReference type="AlphaFoldDB" id="A0A0H2YTT4"/>
<reference evidence="2 3" key="1">
    <citation type="journal article" date="2006" name="Genome Res.">
        <title>Skewed genomic variability in strains of the toxigenic bacterial pathogen, Clostridium perfringens.</title>
        <authorList>
            <person name="Myers G.S."/>
            <person name="Rasko D.A."/>
            <person name="Cheung J.K."/>
            <person name="Ravel J."/>
            <person name="Seshadri R."/>
            <person name="Deboy R.T."/>
            <person name="Ren Q."/>
            <person name="Varga J."/>
            <person name="Awad M.M."/>
            <person name="Brinkac L.M."/>
            <person name="Daugherty S.C."/>
            <person name="Haft D.H."/>
            <person name="Dodson R.J."/>
            <person name="Madupu R."/>
            <person name="Nelson W.C."/>
            <person name="Rosovitz M.J."/>
            <person name="Sullivan S.A."/>
            <person name="Khouri H."/>
            <person name="Dimitrov G.I."/>
            <person name="Watkins K.L."/>
            <person name="Mulligan S."/>
            <person name="Benton J."/>
            <person name="Radune D."/>
            <person name="Fisher D.J."/>
            <person name="Atkins H.S."/>
            <person name="Hiscox T."/>
            <person name="Jost B.H."/>
            <person name="Billington S.J."/>
            <person name="Songer J.G."/>
            <person name="McClane B.A."/>
            <person name="Titball R.W."/>
            <person name="Rood J.I."/>
            <person name="Melville S.B."/>
            <person name="Paulsen I.T."/>
        </authorList>
    </citation>
    <scope>NUCLEOTIDE SEQUENCE [LARGE SCALE GENOMIC DNA]</scope>
    <source>
        <strain evidence="3">ATCC 13124 / DSM 756 / JCM 1290 / NCIMB 6125 / NCTC 8237 / S 107 / Type A</strain>
    </source>
</reference>
<protein>
    <submittedName>
        <fullName evidence="2">Polysaccharide polymerase protein</fullName>
    </submittedName>
</protein>
<feature type="transmembrane region" description="Helical" evidence="1">
    <location>
        <begin position="200"/>
        <end position="222"/>
    </location>
</feature>
<sequence length="358" mass="42582">MYLYYFFIIYIFLCALIIYNKKNKLKLSEKNNIYLFLNFSMFIFISAFRGRNIGNDTCKYLDLFNKVRFKSITELKDRYEIGYLYLNKMLSLISDNQQIILIVTSCIILICYAYFIKKYSANVWLSVFLFFILGYFTSSMNTIRHQIALGLVLISYKYIKENKIFKFLILILVASTFHSTSIIFLISYPISKLKINFRNIMMFFWFAILGYALFDKIFRFILLGTKYEYYLKTDYLNGDVRLATVVNILIISTVLLFGIISSNNIKKSRDYNIMCLFLFTSLSISIISLKFNLLDRVADYFQVFIIVYLPNVISKISNQKKRIIAIYLVIVMFFLYGISIQYLKPEWNKVFPYSFFWN</sequence>
<feature type="transmembrane region" description="Helical" evidence="1">
    <location>
        <begin position="325"/>
        <end position="343"/>
    </location>
</feature>
<dbReference type="KEGG" id="cpf:CPF_0915"/>
<dbReference type="RefSeq" id="WP_011590436.1">
    <property type="nucleotide sequence ID" value="NC_008261.1"/>
</dbReference>
<keyword evidence="1" id="KW-0472">Membrane</keyword>
<feature type="transmembrane region" description="Helical" evidence="1">
    <location>
        <begin position="273"/>
        <end position="291"/>
    </location>
</feature>
<dbReference type="Proteomes" id="UP000001823">
    <property type="component" value="Chromosome"/>
</dbReference>
<dbReference type="EMBL" id="CP000246">
    <property type="protein sequence ID" value="ABG84502.1"/>
    <property type="molecule type" value="Genomic_DNA"/>
</dbReference>
<feature type="transmembrane region" description="Helical" evidence="1">
    <location>
        <begin position="123"/>
        <end position="144"/>
    </location>
</feature>
<keyword evidence="3" id="KW-1185">Reference proteome</keyword>
<feature type="transmembrane region" description="Helical" evidence="1">
    <location>
        <begin position="6"/>
        <end position="21"/>
    </location>
</feature>
<feature type="transmembrane region" description="Helical" evidence="1">
    <location>
        <begin position="33"/>
        <end position="50"/>
    </location>
</feature>
<organism evidence="2 3">
    <name type="scientific">Clostridium perfringens (strain ATCC 13124 / DSM 756 / JCM 1290 / NCIMB 6125 / NCTC 8237 / Type A)</name>
    <dbReference type="NCBI Taxonomy" id="195103"/>
    <lineage>
        <taxon>Bacteria</taxon>
        <taxon>Bacillati</taxon>
        <taxon>Bacillota</taxon>
        <taxon>Clostridia</taxon>
        <taxon>Eubacteriales</taxon>
        <taxon>Clostridiaceae</taxon>
        <taxon>Clostridium</taxon>
    </lineage>
</organism>
<accession>A0A0H2YTT4</accession>
<dbReference type="PaxDb" id="195103-CPF_0915"/>
<dbReference type="Pfam" id="PF14897">
    <property type="entry name" value="EpsG"/>
    <property type="match status" value="1"/>
</dbReference>
<proteinExistence type="predicted"/>
<dbReference type="eggNOG" id="ENOG5033A5I">
    <property type="taxonomic scope" value="Bacteria"/>
</dbReference>
<keyword evidence="1" id="KW-1133">Transmembrane helix</keyword>
<evidence type="ECO:0000256" key="1">
    <source>
        <dbReference type="SAM" id="Phobius"/>
    </source>
</evidence>
<dbReference type="GeneID" id="93002754"/>
<evidence type="ECO:0000313" key="2">
    <source>
        <dbReference type="EMBL" id="ABG84502.1"/>
    </source>
</evidence>
<dbReference type="STRING" id="195103.CPF_0915"/>
<feature type="transmembrane region" description="Helical" evidence="1">
    <location>
        <begin position="164"/>
        <end position="188"/>
    </location>
</feature>
<dbReference type="HOGENOM" id="CLU_059692_0_1_9"/>
<name>A0A0H2YTT4_CLOP1</name>
<keyword evidence="1" id="KW-0812">Transmembrane</keyword>
<dbReference type="InterPro" id="IPR049458">
    <property type="entry name" value="EpsG-like"/>
</dbReference>
<feature type="transmembrane region" description="Helical" evidence="1">
    <location>
        <begin position="242"/>
        <end position="261"/>
    </location>
</feature>
<gene>
    <name evidence="2" type="ordered locus">CPF_0915</name>
</gene>
<evidence type="ECO:0000313" key="3">
    <source>
        <dbReference type="Proteomes" id="UP000001823"/>
    </source>
</evidence>